<comment type="caution">
    <text evidence="2">The sequence shown here is derived from an EMBL/GenBank/DDBJ whole genome shotgun (WGS) entry which is preliminary data.</text>
</comment>
<reference evidence="2 3" key="1">
    <citation type="journal article" date="2023" name="Plants (Basel)">
        <title>Bridging the Gap: Combining Genomics and Transcriptomics Approaches to Understand Stylosanthes scabra, an Orphan Legume from the Brazilian Caatinga.</title>
        <authorList>
            <person name="Ferreira-Neto J.R.C."/>
            <person name="da Silva M.D."/>
            <person name="Binneck E."/>
            <person name="de Melo N.F."/>
            <person name="da Silva R.H."/>
            <person name="de Melo A.L.T.M."/>
            <person name="Pandolfi V."/>
            <person name="Bustamante F.O."/>
            <person name="Brasileiro-Vidal A.C."/>
            <person name="Benko-Iseppon A.M."/>
        </authorList>
    </citation>
    <scope>NUCLEOTIDE SEQUENCE [LARGE SCALE GENOMIC DNA]</scope>
    <source>
        <tissue evidence="2">Leaves</tissue>
    </source>
</reference>
<feature type="region of interest" description="Disordered" evidence="1">
    <location>
        <begin position="32"/>
        <end position="51"/>
    </location>
</feature>
<protein>
    <submittedName>
        <fullName evidence="2">Uncharacterized protein</fullName>
    </submittedName>
</protein>
<sequence>MENLNVTGKGVKPITILVDEETTEHREVLNDVDGDENSNKEIQSMFKEIKE</sequence>
<organism evidence="2 3">
    <name type="scientific">Stylosanthes scabra</name>
    <dbReference type="NCBI Taxonomy" id="79078"/>
    <lineage>
        <taxon>Eukaryota</taxon>
        <taxon>Viridiplantae</taxon>
        <taxon>Streptophyta</taxon>
        <taxon>Embryophyta</taxon>
        <taxon>Tracheophyta</taxon>
        <taxon>Spermatophyta</taxon>
        <taxon>Magnoliopsida</taxon>
        <taxon>eudicotyledons</taxon>
        <taxon>Gunneridae</taxon>
        <taxon>Pentapetalae</taxon>
        <taxon>rosids</taxon>
        <taxon>fabids</taxon>
        <taxon>Fabales</taxon>
        <taxon>Fabaceae</taxon>
        <taxon>Papilionoideae</taxon>
        <taxon>50 kb inversion clade</taxon>
        <taxon>dalbergioids sensu lato</taxon>
        <taxon>Dalbergieae</taxon>
        <taxon>Pterocarpus clade</taxon>
        <taxon>Stylosanthes</taxon>
    </lineage>
</organism>
<keyword evidence="3" id="KW-1185">Reference proteome</keyword>
<dbReference type="EMBL" id="JASCZI010217613">
    <property type="protein sequence ID" value="MED6202906.1"/>
    <property type="molecule type" value="Genomic_DNA"/>
</dbReference>
<feature type="non-terminal residue" evidence="2">
    <location>
        <position position="51"/>
    </location>
</feature>
<accession>A0ABU6XZ27</accession>
<name>A0ABU6XZ27_9FABA</name>
<proteinExistence type="predicted"/>
<evidence type="ECO:0000313" key="3">
    <source>
        <dbReference type="Proteomes" id="UP001341840"/>
    </source>
</evidence>
<dbReference type="Proteomes" id="UP001341840">
    <property type="component" value="Unassembled WGS sequence"/>
</dbReference>
<gene>
    <name evidence="2" type="ORF">PIB30_110294</name>
</gene>
<evidence type="ECO:0000256" key="1">
    <source>
        <dbReference type="SAM" id="MobiDB-lite"/>
    </source>
</evidence>
<evidence type="ECO:0000313" key="2">
    <source>
        <dbReference type="EMBL" id="MED6202906.1"/>
    </source>
</evidence>